<dbReference type="Pfam" id="PF03734">
    <property type="entry name" value="YkuD"/>
    <property type="match status" value="1"/>
</dbReference>
<evidence type="ECO:0000256" key="7">
    <source>
        <dbReference type="PROSITE-ProRule" id="PRU01373"/>
    </source>
</evidence>
<dbReference type="CDD" id="cd16913">
    <property type="entry name" value="YkuD_like"/>
    <property type="match status" value="1"/>
</dbReference>
<name>A0ABS5VPM5_9BACT</name>
<dbReference type="RefSeq" id="WP_254152705.1">
    <property type="nucleotide sequence ID" value="NZ_JAHESD010000008.1"/>
</dbReference>
<dbReference type="InterPro" id="IPR038063">
    <property type="entry name" value="Transpep_catalytic_dom"/>
</dbReference>
<keyword evidence="3" id="KW-0808">Transferase</keyword>
<evidence type="ECO:0000313" key="9">
    <source>
        <dbReference type="EMBL" id="MBT1702739.1"/>
    </source>
</evidence>
<protein>
    <submittedName>
        <fullName evidence="9">L,D-transpeptidase family protein</fullName>
    </submittedName>
</protein>
<comment type="similarity">
    <text evidence="2">Belongs to the YkuD family.</text>
</comment>
<organism evidence="9 10">
    <name type="scientific">Chryseosolibacter indicus</name>
    <dbReference type="NCBI Taxonomy" id="2782351"/>
    <lineage>
        <taxon>Bacteria</taxon>
        <taxon>Pseudomonadati</taxon>
        <taxon>Bacteroidota</taxon>
        <taxon>Cytophagia</taxon>
        <taxon>Cytophagales</taxon>
        <taxon>Chryseotaleaceae</taxon>
        <taxon>Chryseosolibacter</taxon>
    </lineage>
</organism>
<evidence type="ECO:0000256" key="2">
    <source>
        <dbReference type="ARBA" id="ARBA00005992"/>
    </source>
</evidence>
<comment type="pathway">
    <text evidence="1 7">Cell wall biogenesis; peptidoglycan biosynthesis.</text>
</comment>
<dbReference type="PANTHER" id="PTHR36699:SF1">
    <property type="entry name" value="L,D-TRANSPEPTIDASE YAFK-RELATED"/>
    <property type="match status" value="1"/>
</dbReference>
<evidence type="ECO:0000256" key="1">
    <source>
        <dbReference type="ARBA" id="ARBA00004752"/>
    </source>
</evidence>
<evidence type="ECO:0000256" key="3">
    <source>
        <dbReference type="ARBA" id="ARBA00022679"/>
    </source>
</evidence>
<dbReference type="PROSITE" id="PS52029">
    <property type="entry name" value="LD_TPASE"/>
    <property type="match status" value="1"/>
</dbReference>
<dbReference type="EMBL" id="JAHESD010000008">
    <property type="protein sequence ID" value="MBT1702739.1"/>
    <property type="molecule type" value="Genomic_DNA"/>
</dbReference>
<accession>A0ABS5VPM5</accession>
<dbReference type="PANTHER" id="PTHR36699">
    <property type="entry name" value="LD-TRANSPEPTIDASE"/>
    <property type="match status" value="1"/>
</dbReference>
<dbReference type="Proteomes" id="UP000772618">
    <property type="component" value="Unassembled WGS sequence"/>
</dbReference>
<feature type="active site" description="Nucleophile" evidence="7">
    <location>
        <position position="156"/>
    </location>
</feature>
<evidence type="ECO:0000256" key="4">
    <source>
        <dbReference type="ARBA" id="ARBA00022960"/>
    </source>
</evidence>
<gene>
    <name evidence="9" type="ORF">KK060_05575</name>
</gene>
<sequence>MYIACLIGLMMLIPPSFKEIQLKNSRVKVAYDEKEEVVKKHFKDRNLKYKGFNLFVRAFKKEKKLEIWIKEKGRETYSLLHTYNFCSSSGTLGPKRKEGDLQIPEGIYYINHFNPQSNFYLSLGINYPNASDKVLSDPKHPGGLIYIHGNCVTVGCIPITDDKIKELYVLAVEARNNGQTEIPVHIFPSKLNDKQLTELEEKYGTEHKDFWLSLRPIYNAFETSKKLPEITVTGKGRYQLH</sequence>
<feature type="active site" description="Proton donor/acceptor" evidence="7">
    <location>
        <position position="148"/>
    </location>
</feature>
<evidence type="ECO:0000313" key="10">
    <source>
        <dbReference type="Proteomes" id="UP000772618"/>
    </source>
</evidence>
<keyword evidence="10" id="KW-1185">Reference proteome</keyword>
<evidence type="ECO:0000256" key="6">
    <source>
        <dbReference type="ARBA" id="ARBA00023316"/>
    </source>
</evidence>
<comment type="caution">
    <text evidence="9">The sequence shown here is derived from an EMBL/GenBank/DDBJ whole genome shotgun (WGS) entry which is preliminary data.</text>
</comment>
<keyword evidence="6 7" id="KW-0961">Cell wall biogenesis/degradation</keyword>
<proteinExistence type="inferred from homology"/>
<keyword evidence="5 7" id="KW-0573">Peptidoglycan synthesis</keyword>
<feature type="domain" description="L,D-TPase catalytic" evidence="8">
    <location>
        <begin position="54"/>
        <end position="187"/>
    </location>
</feature>
<evidence type="ECO:0000256" key="5">
    <source>
        <dbReference type="ARBA" id="ARBA00022984"/>
    </source>
</evidence>
<evidence type="ECO:0000259" key="8">
    <source>
        <dbReference type="PROSITE" id="PS52029"/>
    </source>
</evidence>
<keyword evidence="4 7" id="KW-0133">Cell shape</keyword>
<dbReference type="SUPFAM" id="SSF141523">
    <property type="entry name" value="L,D-transpeptidase catalytic domain-like"/>
    <property type="match status" value="1"/>
</dbReference>
<reference evidence="9 10" key="1">
    <citation type="submission" date="2021-05" db="EMBL/GenBank/DDBJ databases">
        <title>A Polyphasic approach of four new species of the genus Ohtaekwangia: Ohtaekwangia histidinii sp. nov., Ohtaekwangia cretensis sp. nov., Ohtaekwangia indiensis sp. nov., Ohtaekwangia reichenbachii sp. nov. from diverse environment.</title>
        <authorList>
            <person name="Octaviana S."/>
        </authorList>
    </citation>
    <scope>NUCLEOTIDE SEQUENCE [LARGE SCALE GENOMIC DNA]</scope>
    <source>
        <strain evidence="9 10">PWU20</strain>
    </source>
</reference>
<dbReference type="InterPro" id="IPR005490">
    <property type="entry name" value="LD_TPept_cat_dom"/>
</dbReference>